<dbReference type="InterPro" id="IPR005037">
    <property type="entry name" value="PRP38"/>
</dbReference>
<sequence length="530" mass="61562">MVEPHLFCGPEFILEIPADYPQPLQPDVLLKLQTELYNLLTSPVRCKIHATYGDNPNLSSSSNNINSASVLPPPNKLFFLNLQSSQVEEADNDEGVVRLILLITDSRAAAELYLICLKNPFVALPFSMRLRNKYTASGRNAITKPLEILQKKELLRSHMNFDEDLWKTLQESLTPEWLQEFDGQLKEQQEQKYGVGLLRESQRHEHCVESLLHYCEKHVHYVGMLDEEGNASPFLMSMGLFYHLGLTHREAILHFARHPRRTIRALALFIARYTVAPEELEPFFAPSLTDDVVIACTEDQQSTSSMRHLCEQLLLEDEVCEAWPPTYHIYWIEHKVRFMMQRVEAEYKRREELRLARSNDHLDKETTGNKKGTEKTKDGIELKGSGTGVGIFGFRNMRDLQSHVREKERVLIPQRILQWTLGRRKGDMDDDDDNDDIDNDDDDDDDFLIKVQVEGKSGTEFGQSNHQKQLSVQKQHNNNKQQETARAKRKRPREAFKTRMLVMTEAYRTILRLLGRTEPFEQRGEHYLRF</sequence>
<reference evidence="9 10" key="1">
    <citation type="submission" date="2017-03" db="EMBL/GenBank/DDBJ databases">
        <title>An alternative strategy for trypanosome survival in the mammalian bloodstream revealed through genome and transcriptome analysis of the ubiquitous bovine parasite Trypanosoma (Megatrypanum) theileri.</title>
        <authorList>
            <person name="Kelly S."/>
            <person name="Ivens A."/>
            <person name="Mott A."/>
            <person name="O'Neill E."/>
            <person name="Emms D."/>
            <person name="Macleod O."/>
            <person name="Voorheis P."/>
            <person name="Matthews J."/>
            <person name="Matthews K."/>
            <person name="Carrington M."/>
        </authorList>
    </citation>
    <scope>NUCLEOTIDE SEQUENCE [LARGE SCALE GENOMIC DNA]</scope>
    <source>
        <strain evidence="9">Edinburgh</strain>
    </source>
</reference>
<feature type="compositionally biased region" description="Polar residues" evidence="8">
    <location>
        <begin position="460"/>
        <end position="484"/>
    </location>
</feature>
<feature type="compositionally biased region" description="Acidic residues" evidence="8">
    <location>
        <begin position="428"/>
        <end position="444"/>
    </location>
</feature>
<keyword evidence="6 7" id="KW-0539">Nucleus</keyword>
<comment type="similarity">
    <text evidence="2 7">Belongs to the PRP38 family.</text>
</comment>
<keyword evidence="3 7" id="KW-0507">mRNA processing</keyword>
<dbReference type="OrthoDB" id="264294at2759"/>
<evidence type="ECO:0000256" key="3">
    <source>
        <dbReference type="ARBA" id="ARBA00022664"/>
    </source>
</evidence>
<dbReference type="RefSeq" id="XP_028879813.1">
    <property type="nucleotide sequence ID" value="XM_029028960.1"/>
</dbReference>
<comment type="caution">
    <text evidence="9">The sequence shown here is derived from an EMBL/GenBank/DDBJ whole genome shotgun (WGS) entry which is preliminary data.</text>
</comment>
<evidence type="ECO:0000313" key="10">
    <source>
        <dbReference type="Proteomes" id="UP000192257"/>
    </source>
</evidence>
<dbReference type="GO" id="GO:0000398">
    <property type="term" value="P:mRNA splicing, via spliceosome"/>
    <property type="evidence" value="ECO:0007669"/>
    <property type="project" value="UniProtKB-UniRule"/>
</dbReference>
<accession>A0A1X0NM33</accession>
<proteinExistence type="inferred from homology"/>
<evidence type="ECO:0000256" key="5">
    <source>
        <dbReference type="ARBA" id="ARBA00023187"/>
    </source>
</evidence>
<evidence type="ECO:0000256" key="8">
    <source>
        <dbReference type="SAM" id="MobiDB-lite"/>
    </source>
</evidence>
<organism evidence="9 10">
    <name type="scientific">Trypanosoma theileri</name>
    <dbReference type="NCBI Taxonomy" id="67003"/>
    <lineage>
        <taxon>Eukaryota</taxon>
        <taxon>Discoba</taxon>
        <taxon>Euglenozoa</taxon>
        <taxon>Kinetoplastea</taxon>
        <taxon>Metakinetoplastina</taxon>
        <taxon>Trypanosomatida</taxon>
        <taxon>Trypanosomatidae</taxon>
        <taxon>Trypanosoma</taxon>
    </lineage>
</organism>
<comment type="subcellular location">
    <subcellularLocation>
        <location evidence="1 7">Nucleus</location>
    </subcellularLocation>
</comment>
<evidence type="ECO:0000256" key="7">
    <source>
        <dbReference type="RuleBase" id="RU367025"/>
    </source>
</evidence>
<protein>
    <recommendedName>
        <fullName evidence="7">Pre-mRNA-splicing factor 38</fullName>
    </recommendedName>
</protein>
<evidence type="ECO:0000256" key="1">
    <source>
        <dbReference type="ARBA" id="ARBA00004123"/>
    </source>
</evidence>
<feature type="region of interest" description="Disordered" evidence="8">
    <location>
        <begin position="424"/>
        <end position="444"/>
    </location>
</feature>
<dbReference type="EMBL" id="NBCO01000033">
    <property type="protein sequence ID" value="ORC85747.1"/>
    <property type="molecule type" value="Genomic_DNA"/>
</dbReference>
<keyword evidence="5 7" id="KW-0508">mRNA splicing</keyword>
<evidence type="ECO:0000313" key="9">
    <source>
        <dbReference type="EMBL" id="ORC85747.1"/>
    </source>
</evidence>
<feature type="compositionally biased region" description="Basic and acidic residues" evidence="8">
    <location>
        <begin position="358"/>
        <end position="381"/>
    </location>
</feature>
<feature type="region of interest" description="Disordered" evidence="8">
    <location>
        <begin position="457"/>
        <end position="492"/>
    </location>
</feature>
<dbReference type="Pfam" id="PF03371">
    <property type="entry name" value="PRP38"/>
    <property type="match status" value="1"/>
</dbReference>
<dbReference type="Proteomes" id="UP000192257">
    <property type="component" value="Unassembled WGS sequence"/>
</dbReference>
<evidence type="ECO:0000256" key="4">
    <source>
        <dbReference type="ARBA" id="ARBA00022728"/>
    </source>
</evidence>
<feature type="region of interest" description="Disordered" evidence="8">
    <location>
        <begin position="358"/>
        <end position="382"/>
    </location>
</feature>
<dbReference type="GeneID" id="39988740"/>
<keyword evidence="4 7" id="KW-0747">Spliceosome</keyword>
<dbReference type="VEuPathDB" id="TriTrypDB:TM35_000332040"/>
<comment type="function">
    <text evidence="7">Required for pre-mRNA splicing.</text>
</comment>
<evidence type="ECO:0000256" key="2">
    <source>
        <dbReference type="ARBA" id="ARBA00006164"/>
    </source>
</evidence>
<keyword evidence="10" id="KW-1185">Reference proteome</keyword>
<evidence type="ECO:0000256" key="6">
    <source>
        <dbReference type="ARBA" id="ARBA00023242"/>
    </source>
</evidence>
<name>A0A1X0NM33_9TRYP</name>
<dbReference type="GO" id="GO:0005681">
    <property type="term" value="C:spliceosomal complex"/>
    <property type="evidence" value="ECO:0007669"/>
    <property type="project" value="UniProtKB-KW"/>
</dbReference>
<dbReference type="AlphaFoldDB" id="A0A1X0NM33"/>
<gene>
    <name evidence="9" type="ORF">TM35_000332040</name>
</gene>